<gene>
    <name evidence="1" type="ORF">SDC9_109455</name>
</gene>
<dbReference type="AlphaFoldDB" id="A0A645BAT4"/>
<sequence>MMKINVTNLKRFFEIVNACEGSVKLIVAEREPEELKGNGFVQNLLLDTQNGVTKLSVETSSEKDTIRLIRFMMEDGRELSETTGSSRIYAA</sequence>
<reference evidence="1" key="1">
    <citation type="submission" date="2019-08" db="EMBL/GenBank/DDBJ databases">
        <authorList>
            <person name="Kucharzyk K."/>
            <person name="Murdoch R.W."/>
            <person name="Higgins S."/>
            <person name="Loffler F."/>
        </authorList>
    </citation>
    <scope>NUCLEOTIDE SEQUENCE</scope>
</reference>
<organism evidence="1">
    <name type="scientific">bioreactor metagenome</name>
    <dbReference type="NCBI Taxonomy" id="1076179"/>
    <lineage>
        <taxon>unclassified sequences</taxon>
        <taxon>metagenomes</taxon>
        <taxon>ecological metagenomes</taxon>
    </lineage>
</organism>
<name>A0A645BAT4_9ZZZZ</name>
<protein>
    <submittedName>
        <fullName evidence="1">Uncharacterized protein</fullName>
    </submittedName>
</protein>
<comment type="caution">
    <text evidence="1">The sequence shown here is derived from an EMBL/GenBank/DDBJ whole genome shotgun (WGS) entry which is preliminary data.</text>
</comment>
<dbReference type="EMBL" id="VSSQ01018942">
    <property type="protein sequence ID" value="MPM62580.1"/>
    <property type="molecule type" value="Genomic_DNA"/>
</dbReference>
<evidence type="ECO:0000313" key="1">
    <source>
        <dbReference type="EMBL" id="MPM62580.1"/>
    </source>
</evidence>
<proteinExistence type="predicted"/>
<accession>A0A645BAT4</accession>